<keyword evidence="8 13" id="KW-1133">Transmembrane helix</keyword>
<evidence type="ECO:0000313" key="16">
    <source>
        <dbReference type="EMBL" id="KAF7803925.1"/>
    </source>
</evidence>
<feature type="transmembrane region" description="Helical" evidence="13">
    <location>
        <begin position="494"/>
        <end position="512"/>
    </location>
</feature>
<dbReference type="PANTHER" id="PTHR11827">
    <property type="entry name" value="SOLUTE CARRIER FAMILY 12, CATION COTRANSPORTERS"/>
    <property type="match status" value="1"/>
</dbReference>
<evidence type="ECO:0000256" key="9">
    <source>
        <dbReference type="ARBA" id="ARBA00023065"/>
    </source>
</evidence>
<keyword evidence="7" id="KW-0630">Potassium</keyword>
<feature type="transmembrane region" description="Helical" evidence="13">
    <location>
        <begin position="518"/>
        <end position="537"/>
    </location>
</feature>
<feature type="compositionally biased region" description="Acidic residues" evidence="12">
    <location>
        <begin position="1"/>
        <end position="11"/>
    </location>
</feature>
<keyword evidence="4" id="KW-0633">Potassium transport</keyword>
<evidence type="ECO:0000256" key="3">
    <source>
        <dbReference type="ARBA" id="ARBA00022448"/>
    </source>
</evidence>
<comment type="subcellular location">
    <subcellularLocation>
        <location evidence="1">Membrane</location>
        <topology evidence="1">Multi-pass membrane protein</topology>
    </subcellularLocation>
</comment>
<dbReference type="InterPro" id="IPR004842">
    <property type="entry name" value="SLC12A_fam"/>
</dbReference>
<dbReference type="EMBL" id="JAAIUW010000013">
    <property type="protein sequence ID" value="KAF7803925.1"/>
    <property type="molecule type" value="Genomic_DNA"/>
</dbReference>
<dbReference type="GO" id="GO:0016020">
    <property type="term" value="C:membrane"/>
    <property type="evidence" value="ECO:0007669"/>
    <property type="project" value="UniProtKB-SubCell"/>
</dbReference>
<dbReference type="FunFam" id="1.20.1740.10:FF:000021">
    <property type="entry name" value="Cation-chloride cotransporter 1"/>
    <property type="match status" value="1"/>
</dbReference>
<dbReference type="NCBIfam" id="TIGR00930">
    <property type="entry name" value="2a30"/>
    <property type="match status" value="1"/>
</dbReference>
<feature type="domain" description="SLC12A transporter C-terminal" evidence="15">
    <location>
        <begin position="782"/>
        <end position="981"/>
    </location>
</feature>
<evidence type="ECO:0000256" key="7">
    <source>
        <dbReference type="ARBA" id="ARBA00022958"/>
    </source>
</evidence>
<feature type="compositionally biased region" description="Low complexity" evidence="12">
    <location>
        <begin position="35"/>
        <end position="51"/>
    </location>
</feature>
<keyword evidence="11" id="KW-0325">Glycoprotein</keyword>
<reference evidence="16" key="1">
    <citation type="submission" date="2020-09" db="EMBL/GenBank/DDBJ databases">
        <title>Genome-Enabled Discovery of Anthraquinone Biosynthesis in Senna tora.</title>
        <authorList>
            <person name="Kang S.-H."/>
            <person name="Pandey R.P."/>
            <person name="Lee C.-M."/>
            <person name="Sim J.-S."/>
            <person name="Jeong J.-T."/>
            <person name="Choi B.-S."/>
            <person name="Jung M."/>
            <person name="Ginzburg D."/>
            <person name="Zhao K."/>
            <person name="Won S.Y."/>
            <person name="Oh T.-J."/>
            <person name="Yu Y."/>
            <person name="Kim N.-H."/>
            <person name="Lee O.R."/>
            <person name="Lee T.-H."/>
            <person name="Bashyal P."/>
            <person name="Kim T.-S."/>
            <person name="Lee W.-H."/>
            <person name="Kawkins C."/>
            <person name="Kim C.-K."/>
            <person name="Kim J.S."/>
            <person name="Ahn B.O."/>
            <person name="Rhee S.Y."/>
            <person name="Sohng J.K."/>
        </authorList>
    </citation>
    <scope>NUCLEOTIDE SEQUENCE</scope>
    <source>
        <tissue evidence="16">Leaf</tissue>
    </source>
</reference>
<evidence type="ECO:0000259" key="15">
    <source>
        <dbReference type="Pfam" id="PF03522"/>
    </source>
</evidence>
<evidence type="ECO:0000256" key="8">
    <source>
        <dbReference type="ARBA" id="ARBA00022989"/>
    </source>
</evidence>
<feature type="transmembrane region" description="Helical" evidence="13">
    <location>
        <begin position="439"/>
        <end position="459"/>
    </location>
</feature>
<evidence type="ECO:0000256" key="4">
    <source>
        <dbReference type="ARBA" id="ARBA00022538"/>
    </source>
</evidence>
<feature type="transmembrane region" description="Helical" evidence="13">
    <location>
        <begin position="558"/>
        <end position="587"/>
    </location>
</feature>
<evidence type="ECO:0000256" key="1">
    <source>
        <dbReference type="ARBA" id="ARBA00004141"/>
    </source>
</evidence>
<feature type="region of interest" description="Disordered" evidence="12">
    <location>
        <begin position="1"/>
        <end position="51"/>
    </location>
</feature>
<feature type="domain" description="SLC12A transporter C-terminal" evidence="15">
    <location>
        <begin position="650"/>
        <end position="771"/>
    </location>
</feature>
<dbReference type="PANTHER" id="PTHR11827:SF100">
    <property type="entry name" value="CATION-CHLORIDE COTRANSPORTER 1"/>
    <property type="match status" value="1"/>
</dbReference>
<evidence type="ECO:0000256" key="2">
    <source>
        <dbReference type="ARBA" id="ARBA00010593"/>
    </source>
</evidence>
<accession>A0A834SJX2</accession>
<organism evidence="16 17">
    <name type="scientific">Senna tora</name>
    <dbReference type="NCBI Taxonomy" id="362788"/>
    <lineage>
        <taxon>Eukaryota</taxon>
        <taxon>Viridiplantae</taxon>
        <taxon>Streptophyta</taxon>
        <taxon>Embryophyta</taxon>
        <taxon>Tracheophyta</taxon>
        <taxon>Spermatophyta</taxon>
        <taxon>Magnoliopsida</taxon>
        <taxon>eudicotyledons</taxon>
        <taxon>Gunneridae</taxon>
        <taxon>Pentapetalae</taxon>
        <taxon>rosids</taxon>
        <taxon>fabids</taxon>
        <taxon>Fabales</taxon>
        <taxon>Fabaceae</taxon>
        <taxon>Caesalpinioideae</taxon>
        <taxon>Cassia clade</taxon>
        <taxon>Senna</taxon>
    </lineage>
</organism>
<evidence type="ECO:0000256" key="11">
    <source>
        <dbReference type="ARBA" id="ARBA00023180"/>
    </source>
</evidence>
<dbReference type="GO" id="GO:0015379">
    <property type="term" value="F:potassium:chloride symporter activity"/>
    <property type="evidence" value="ECO:0007669"/>
    <property type="project" value="UniProtKB-ARBA"/>
</dbReference>
<dbReference type="Gene3D" id="1.20.1740.10">
    <property type="entry name" value="Amino acid/polyamine transporter I"/>
    <property type="match status" value="1"/>
</dbReference>
<keyword evidence="9" id="KW-0406">Ion transport</keyword>
<feature type="region of interest" description="Disordered" evidence="12">
    <location>
        <begin position="64"/>
        <end position="83"/>
    </location>
</feature>
<keyword evidence="10 13" id="KW-0472">Membrane</keyword>
<proteinExistence type="inferred from homology"/>
<comment type="similarity">
    <text evidence="2">Belongs to the SLC12A transporter family.</text>
</comment>
<feature type="domain" description="Amino acid permease/ SLC12A" evidence="14">
    <location>
        <begin position="141"/>
        <end position="608"/>
    </location>
</feature>
<feature type="transmembrane region" description="Helical" evidence="13">
    <location>
        <begin position="214"/>
        <end position="235"/>
    </location>
</feature>
<feature type="transmembrane region" description="Helical" evidence="13">
    <location>
        <begin position="397"/>
        <end position="419"/>
    </location>
</feature>
<evidence type="ECO:0000256" key="12">
    <source>
        <dbReference type="SAM" id="MobiDB-lite"/>
    </source>
</evidence>
<evidence type="ECO:0000256" key="10">
    <source>
        <dbReference type="ARBA" id="ARBA00023136"/>
    </source>
</evidence>
<feature type="region of interest" description="Disordered" evidence="12">
    <location>
        <begin position="106"/>
        <end position="129"/>
    </location>
</feature>
<comment type="caution">
    <text evidence="16">The sequence shown here is derived from an EMBL/GenBank/DDBJ whole genome shotgun (WGS) entry which is preliminary data.</text>
</comment>
<feature type="transmembrane region" description="Helical" evidence="13">
    <location>
        <begin position="171"/>
        <end position="193"/>
    </location>
</feature>
<dbReference type="OrthoDB" id="2020542at2759"/>
<dbReference type="AlphaFoldDB" id="A0A834SJX2"/>
<keyword evidence="17" id="KW-1185">Reference proteome</keyword>
<feature type="transmembrane region" description="Helical" evidence="13">
    <location>
        <begin position="301"/>
        <end position="322"/>
    </location>
</feature>
<evidence type="ECO:0000256" key="5">
    <source>
        <dbReference type="ARBA" id="ARBA00022692"/>
    </source>
</evidence>
<dbReference type="Proteomes" id="UP000634136">
    <property type="component" value="Unassembled WGS sequence"/>
</dbReference>
<keyword evidence="3" id="KW-0813">Transport</keyword>
<feature type="transmembrane region" description="Helical" evidence="13">
    <location>
        <begin position="135"/>
        <end position="156"/>
    </location>
</feature>
<gene>
    <name evidence="16" type="ORF">G2W53_043036</name>
</gene>
<dbReference type="InterPro" id="IPR004841">
    <property type="entry name" value="AA-permease/SLC12A_dom"/>
</dbReference>
<keyword evidence="6" id="KW-0769">Symport</keyword>
<feature type="transmembrane region" description="Helical" evidence="13">
    <location>
        <begin position="275"/>
        <end position="294"/>
    </location>
</feature>
<sequence length="982" mass="107529">MDNGDIDGSGDDDFHGQRGRKYRPVLDNDRAVLEMSSMDPGSSSSSFQDQPASLKKINVNANADSDGIERNSPRHAQANGPQRDSKLELFGFDSLVNILGLKSMTGEQIQQPSSPRDGENISITVGQPKPTGPQLGTMMGVFIPCLQSILGIIYYIRFSWIVGMAGIGESLVLVSLCGLCTFLTSISLSAIATNGAMKGGGPYYLIGRALGPEVGVSIGLCFFLGNAVAGALYVLGAVETFLKAVPSAGIFRETITQVNGTAVAEPIQAPSSHDLQIYGIVVTIILCFIVFGGVKMINRVAPAFLIPVLFSLACIFMGMFLAGKDKPAEGVTGLSMDTFKENWSPDYQKTNENGIPVTDGSVTWDFNSLVGLFFPAVTGIMAGSNRSSSLKDTQRSIPVGTLAATLVTSTMYLISVFLFGSVATRNRLLTDRLLTATVAWPFPSLIKIGIILSTLGAALQSLTGAPRLLAAIANDDILPVLNYFRVADGSEPHLATLFTALLCIGCVIIGNLDLITPTITMFFLLCYAGVNLSCFLLDLLDAPSWRPRWAFHHWSLSLVGALLCIVIMFLISWSFTVVSLALASLIYKYVSIKGKAGDWGDGFKSAYFQLALRSLRSLGANQVHPKNWYPIPLIFCRPWGKLPENVPCHPKLADFANCMKKKGRGMSIFVSILDGDYHECVEDAKAACKQLSTYIDYKNCEGVAEIVVAPNMSEGFRGIIQTMGLGNLKPNIVVMRYPEIWRRENLTEIPVTFVGIISDCIVANKAVVIVKGLDEWPNEYQKQYGTIDLYWIVRDGGLMLLLSQLLLTKKSFESCKIQVFCIAEEDADAEVLKADVKKFLYDLRMQAEVIVITMKWDAQMDGGGSQQDESYEAFTNAQKRISDYLNEMKSTAKRNGTPLMADGKQVVVDEQQVEKFLYTTLKLNSTILKYSRMAAVVLISLPPPPVNHPGYFYMEYMDLLLENVPRILIVRGYRRDVVTLFT</sequence>
<dbReference type="Pfam" id="PF03522">
    <property type="entry name" value="SLC12"/>
    <property type="match status" value="2"/>
</dbReference>
<evidence type="ECO:0000256" key="6">
    <source>
        <dbReference type="ARBA" id="ARBA00022847"/>
    </source>
</evidence>
<name>A0A834SJX2_9FABA</name>
<protein>
    <submittedName>
        <fullName evidence="16">Cation-chloride cotransporter 1</fullName>
    </submittedName>
</protein>
<dbReference type="Pfam" id="PF00324">
    <property type="entry name" value="AA_permease"/>
    <property type="match status" value="1"/>
</dbReference>
<keyword evidence="5 13" id="KW-0812">Transmembrane</keyword>
<evidence type="ECO:0000313" key="17">
    <source>
        <dbReference type="Proteomes" id="UP000634136"/>
    </source>
</evidence>
<evidence type="ECO:0000259" key="14">
    <source>
        <dbReference type="Pfam" id="PF00324"/>
    </source>
</evidence>
<evidence type="ECO:0000256" key="13">
    <source>
        <dbReference type="SAM" id="Phobius"/>
    </source>
</evidence>
<dbReference type="InterPro" id="IPR018491">
    <property type="entry name" value="SLC12_C"/>
</dbReference>